<evidence type="ECO:0008006" key="4">
    <source>
        <dbReference type="Google" id="ProtNLM"/>
    </source>
</evidence>
<gene>
    <name evidence="2" type="ORF">BDA96_03G376000</name>
</gene>
<dbReference type="AlphaFoldDB" id="A0A921UPR4"/>
<feature type="region of interest" description="Disordered" evidence="1">
    <location>
        <begin position="66"/>
        <end position="171"/>
    </location>
</feature>
<dbReference type="KEGG" id="sbi:8057770"/>
<dbReference type="InterPro" id="IPR006476">
    <property type="entry name" value="CHP01589_pln"/>
</dbReference>
<dbReference type="OrthoDB" id="509052at2759"/>
<organism evidence="2 3">
    <name type="scientific">Sorghum bicolor</name>
    <name type="common">Sorghum</name>
    <name type="synonym">Sorghum vulgare</name>
    <dbReference type="NCBI Taxonomy" id="4558"/>
    <lineage>
        <taxon>Eukaryota</taxon>
        <taxon>Viridiplantae</taxon>
        <taxon>Streptophyta</taxon>
        <taxon>Embryophyta</taxon>
        <taxon>Tracheophyta</taxon>
        <taxon>Spermatophyta</taxon>
        <taxon>Magnoliopsida</taxon>
        <taxon>Liliopsida</taxon>
        <taxon>Poales</taxon>
        <taxon>Poaceae</taxon>
        <taxon>PACMAD clade</taxon>
        <taxon>Panicoideae</taxon>
        <taxon>Andropogonodae</taxon>
        <taxon>Andropogoneae</taxon>
        <taxon>Sorghinae</taxon>
        <taxon>Sorghum</taxon>
    </lineage>
</organism>
<dbReference type="PANTHER" id="PTHR31871:SF8">
    <property type="entry name" value="OS01G0837600 PROTEIN"/>
    <property type="match status" value="1"/>
</dbReference>
<sequence>MNDDASSSPASYIRLVQHLIEKCICYKLNKEECMETLEKHAKIMPVITSTVWKELEKENKEFFETYKKDRGVGPNTNQEAATTTGHHPSRVQQSCCSQESTTTMLQQKNLSGEQEQRVVEKEKRELFETYKKDRGEESTLQKKNPCDVQEKRVVEKEKRKNPCASKSSHDN</sequence>
<feature type="compositionally biased region" description="Polar residues" evidence="1">
    <location>
        <begin position="74"/>
        <end position="113"/>
    </location>
</feature>
<protein>
    <recommendedName>
        <fullName evidence="4">Angiotensin-converting enzyme 2</fullName>
    </recommendedName>
</protein>
<dbReference type="Pfam" id="PF09713">
    <property type="entry name" value="A_thal_3526"/>
    <property type="match status" value="1"/>
</dbReference>
<proteinExistence type="predicted"/>
<evidence type="ECO:0000313" key="3">
    <source>
        <dbReference type="Proteomes" id="UP000807115"/>
    </source>
</evidence>
<name>A0A921UPR4_SORBI</name>
<accession>A0A921UPR4</accession>
<reference evidence="2" key="1">
    <citation type="journal article" date="2019" name="BMC Genomics">
        <title>A new reference genome for Sorghum bicolor reveals high levels of sequence similarity between sweet and grain genotypes: implications for the genetics of sugar metabolism.</title>
        <authorList>
            <person name="Cooper E.A."/>
            <person name="Brenton Z.W."/>
            <person name="Flinn B.S."/>
            <person name="Jenkins J."/>
            <person name="Shu S."/>
            <person name="Flowers D."/>
            <person name="Luo F."/>
            <person name="Wang Y."/>
            <person name="Xia P."/>
            <person name="Barry K."/>
            <person name="Daum C."/>
            <person name="Lipzen A."/>
            <person name="Yoshinaga Y."/>
            <person name="Schmutz J."/>
            <person name="Saski C."/>
            <person name="Vermerris W."/>
            <person name="Kresovich S."/>
        </authorList>
    </citation>
    <scope>NUCLEOTIDE SEQUENCE</scope>
</reference>
<dbReference type="Gramene" id="EES01725">
    <property type="protein sequence ID" value="EES01725"/>
    <property type="gene ID" value="SORBI_3003G349100"/>
</dbReference>
<dbReference type="PANTHER" id="PTHR31871">
    <property type="entry name" value="OS02G0137100 PROTEIN"/>
    <property type="match status" value="1"/>
</dbReference>
<dbReference type="EMBL" id="CM027682">
    <property type="protein sequence ID" value="KAG0540057.1"/>
    <property type="molecule type" value="Genomic_DNA"/>
</dbReference>
<evidence type="ECO:0000256" key="1">
    <source>
        <dbReference type="SAM" id="MobiDB-lite"/>
    </source>
</evidence>
<evidence type="ECO:0000313" key="2">
    <source>
        <dbReference type="EMBL" id="KAG0540057.1"/>
    </source>
</evidence>
<reference evidence="2" key="2">
    <citation type="submission" date="2020-10" db="EMBL/GenBank/DDBJ databases">
        <authorList>
            <person name="Cooper E.A."/>
            <person name="Brenton Z.W."/>
            <person name="Flinn B.S."/>
            <person name="Jenkins J."/>
            <person name="Shu S."/>
            <person name="Flowers D."/>
            <person name="Luo F."/>
            <person name="Wang Y."/>
            <person name="Xia P."/>
            <person name="Barry K."/>
            <person name="Daum C."/>
            <person name="Lipzen A."/>
            <person name="Yoshinaga Y."/>
            <person name="Schmutz J."/>
            <person name="Saski C."/>
            <person name="Vermerris W."/>
            <person name="Kresovich S."/>
        </authorList>
    </citation>
    <scope>NUCLEOTIDE SEQUENCE</scope>
</reference>
<comment type="caution">
    <text evidence="2">The sequence shown here is derived from an EMBL/GenBank/DDBJ whole genome shotgun (WGS) entry which is preliminary data.</text>
</comment>
<dbReference type="NCBIfam" id="TIGR01589">
    <property type="entry name" value="A_thal_3526"/>
    <property type="match status" value="1"/>
</dbReference>
<feature type="compositionally biased region" description="Basic and acidic residues" evidence="1">
    <location>
        <begin position="114"/>
        <end position="160"/>
    </location>
</feature>
<dbReference type="Proteomes" id="UP000807115">
    <property type="component" value="Chromosome 3"/>
</dbReference>
<dbReference type="OMA" id="RVQQSCC"/>